<dbReference type="InterPro" id="IPR036376">
    <property type="entry name" value="RuBisCO_lsu_C_sf"/>
</dbReference>
<keyword evidence="3" id="KW-1185">Reference proteome</keyword>
<dbReference type="Gene3D" id="3.30.70.150">
    <property type="entry name" value="RuBisCO large subunit, N-terminal domain"/>
    <property type="match status" value="1"/>
</dbReference>
<dbReference type="OrthoDB" id="9764279at2"/>
<dbReference type="InterPro" id="IPR036422">
    <property type="entry name" value="RuBisCO_lsu_N_sf"/>
</dbReference>
<evidence type="ECO:0000313" key="2">
    <source>
        <dbReference type="EMBL" id="KAA5611246.1"/>
    </source>
</evidence>
<dbReference type="GO" id="GO:0000287">
    <property type="term" value="F:magnesium ion binding"/>
    <property type="evidence" value="ECO:0007669"/>
    <property type="project" value="InterPro"/>
</dbReference>
<dbReference type="PANTHER" id="PTHR42704:SF17">
    <property type="entry name" value="RIBULOSE BISPHOSPHATE CARBOXYLASE LARGE CHAIN"/>
    <property type="match status" value="1"/>
</dbReference>
<dbReference type="GO" id="GO:0015977">
    <property type="term" value="P:carbon fixation"/>
    <property type="evidence" value="ECO:0007669"/>
    <property type="project" value="InterPro"/>
</dbReference>
<protein>
    <submittedName>
        <fullName evidence="2">Ribulose 1,5-bisphosphate carboxylase</fullName>
    </submittedName>
</protein>
<reference evidence="2 3" key="1">
    <citation type="submission" date="2019-09" db="EMBL/GenBank/DDBJ databases">
        <title>Genome sequence of Rhodovastum atsumiense, a diverse member of the Acetobacteraceae family of non-sulfur purple photosynthetic bacteria.</title>
        <authorList>
            <person name="Meyer T."/>
            <person name="Kyndt J."/>
        </authorList>
    </citation>
    <scope>NUCLEOTIDE SEQUENCE [LARGE SCALE GENOMIC DNA]</scope>
    <source>
        <strain evidence="2 3">DSM 21279</strain>
    </source>
</reference>
<comment type="caution">
    <text evidence="2">The sequence shown here is derived from an EMBL/GenBank/DDBJ whole genome shotgun (WGS) entry which is preliminary data.</text>
</comment>
<dbReference type="InterPro" id="IPR000685">
    <property type="entry name" value="RuBisCO_lsu_C"/>
</dbReference>
<feature type="domain" description="Ribulose bisphosphate carboxylase large subunit C-terminal" evidence="1">
    <location>
        <begin position="115"/>
        <end position="261"/>
    </location>
</feature>
<dbReference type="AlphaFoldDB" id="A0A5M6ISF8"/>
<dbReference type="Proteomes" id="UP000325255">
    <property type="component" value="Unassembled WGS sequence"/>
</dbReference>
<name>A0A5M6ISF8_9PROT</name>
<evidence type="ECO:0000259" key="1">
    <source>
        <dbReference type="Pfam" id="PF00016"/>
    </source>
</evidence>
<organism evidence="2 3">
    <name type="scientific">Rhodovastum atsumiense</name>
    <dbReference type="NCBI Taxonomy" id="504468"/>
    <lineage>
        <taxon>Bacteria</taxon>
        <taxon>Pseudomonadati</taxon>
        <taxon>Pseudomonadota</taxon>
        <taxon>Alphaproteobacteria</taxon>
        <taxon>Acetobacterales</taxon>
        <taxon>Acetobacteraceae</taxon>
        <taxon>Rhodovastum</taxon>
    </lineage>
</organism>
<accession>A0A5M6ISF8</accession>
<dbReference type="SFLD" id="SFLDG00301">
    <property type="entry name" value="RuBisCO-like_proteins"/>
    <property type="match status" value="1"/>
</dbReference>
<evidence type="ECO:0000313" key="3">
    <source>
        <dbReference type="Proteomes" id="UP000325255"/>
    </source>
</evidence>
<dbReference type="Pfam" id="PF00016">
    <property type="entry name" value="RuBisCO_large"/>
    <property type="match status" value="1"/>
</dbReference>
<dbReference type="RefSeq" id="WP_150041624.1">
    <property type="nucleotide sequence ID" value="NZ_OW485601.1"/>
</dbReference>
<gene>
    <name evidence="2" type="ORF">F1189_14910</name>
</gene>
<dbReference type="SUPFAM" id="SSF51649">
    <property type="entry name" value="RuBisCo, C-terminal domain"/>
    <property type="match status" value="1"/>
</dbReference>
<sequence>MSARFHTTYHVTCPASEIEARARGIAVEQSVEMPLAAIEDERVMAEIVGQVAGIRELTPGAFEVRVALAVETVGEDAGQMLNMILGNSSMHACVSLVDVEIAPEFEAAFGGPRHGIEGLRARVGAGARPLTCTAIKPQGMPVDRLAKLAHKLALGGLDYIKDDHSHADQAFSPFMQRVPAIAAAVRQAAAVTGHPTRYVPMLCGDWGRMQAQLRLAREEGIDTVMMAPMLSGVATLQAIAREWPDMAILAHPSMTGGGQIAPELLFGKLFRLWGADALIFANYGGRFGFSQETCRRLSELALAPNPRQRAAVPTPAGGMELARVPELLDFFGRDVMLLIGGSLLLARERIPEEGAVFHRAVVEYFA</sequence>
<dbReference type="SUPFAM" id="SSF54966">
    <property type="entry name" value="RuBisCO, large subunit, small (N-terminal) domain"/>
    <property type="match status" value="1"/>
</dbReference>
<proteinExistence type="predicted"/>
<dbReference type="InterPro" id="IPR033966">
    <property type="entry name" value="RuBisCO"/>
</dbReference>
<dbReference type="SFLD" id="SFLDS00014">
    <property type="entry name" value="RuBisCO"/>
    <property type="match status" value="1"/>
</dbReference>
<dbReference type="PANTHER" id="PTHR42704">
    <property type="entry name" value="RIBULOSE BISPHOSPHATE CARBOXYLASE"/>
    <property type="match status" value="1"/>
</dbReference>
<dbReference type="EMBL" id="VWPK01000022">
    <property type="protein sequence ID" value="KAA5611246.1"/>
    <property type="molecule type" value="Genomic_DNA"/>
</dbReference>
<dbReference type="GO" id="GO:0016984">
    <property type="term" value="F:ribulose-bisphosphate carboxylase activity"/>
    <property type="evidence" value="ECO:0007669"/>
    <property type="project" value="InterPro"/>
</dbReference>
<dbReference type="Gene3D" id="3.20.20.110">
    <property type="entry name" value="Ribulose bisphosphate carboxylase, large subunit, C-terminal domain"/>
    <property type="match status" value="1"/>
</dbReference>